<protein>
    <recommendedName>
        <fullName evidence="2">SWIM-type domain-containing protein</fullName>
    </recommendedName>
</protein>
<keyword evidence="4" id="KW-1185">Reference proteome</keyword>
<organism evidence="3 4">
    <name type="scientific">Parasitella parasitica</name>
    <dbReference type="NCBI Taxonomy" id="35722"/>
    <lineage>
        <taxon>Eukaryota</taxon>
        <taxon>Fungi</taxon>
        <taxon>Fungi incertae sedis</taxon>
        <taxon>Mucoromycota</taxon>
        <taxon>Mucoromycotina</taxon>
        <taxon>Mucoromycetes</taxon>
        <taxon>Mucorales</taxon>
        <taxon>Mucorineae</taxon>
        <taxon>Mucoraceae</taxon>
        <taxon>Parasitella</taxon>
    </lineage>
</organism>
<evidence type="ECO:0000256" key="1">
    <source>
        <dbReference type="PROSITE-ProRule" id="PRU00325"/>
    </source>
</evidence>
<keyword evidence="1" id="KW-0863">Zinc-finger</keyword>
<dbReference type="GO" id="GO:0008270">
    <property type="term" value="F:zinc ion binding"/>
    <property type="evidence" value="ECO:0007669"/>
    <property type="project" value="UniProtKB-KW"/>
</dbReference>
<dbReference type="PROSITE" id="PS50966">
    <property type="entry name" value="ZF_SWIM"/>
    <property type="match status" value="1"/>
</dbReference>
<dbReference type="Proteomes" id="UP000054107">
    <property type="component" value="Unassembled WGS sequence"/>
</dbReference>
<evidence type="ECO:0000259" key="2">
    <source>
        <dbReference type="PROSITE" id="PS50966"/>
    </source>
</evidence>
<dbReference type="AlphaFoldDB" id="A0A0B7NGK3"/>
<dbReference type="OrthoDB" id="2399838at2759"/>
<keyword evidence="1" id="KW-0862">Zinc</keyword>
<dbReference type="InterPro" id="IPR007527">
    <property type="entry name" value="Znf_SWIM"/>
</dbReference>
<feature type="domain" description="SWIM-type" evidence="2">
    <location>
        <begin position="233"/>
        <end position="270"/>
    </location>
</feature>
<evidence type="ECO:0000313" key="4">
    <source>
        <dbReference type="Proteomes" id="UP000054107"/>
    </source>
</evidence>
<gene>
    <name evidence="3" type="primary">PARPA_08645.1 scaffold 33423</name>
</gene>
<proteinExistence type="predicted"/>
<evidence type="ECO:0000313" key="3">
    <source>
        <dbReference type="EMBL" id="CEP14465.1"/>
    </source>
</evidence>
<dbReference type="EMBL" id="LN731219">
    <property type="protein sequence ID" value="CEP14465.1"/>
    <property type="molecule type" value="Genomic_DNA"/>
</dbReference>
<accession>A0A0B7NGK3</accession>
<keyword evidence="1" id="KW-0479">Metal-binding</keyword>
<name>A0A0B7NGK3_9FUNG</name>
<reference evidence="3 4" key="1">
    <citation type="submission" date="2014-09" db="EMBL/GenBank/DDBJ databases">
        <authorList>
            <person name="Ellenberger Sabrina"/>
        </authorList>
    </citation>
    <scope>NUCLEOTIDE SEQUENCE [LARGE SCALE GENOMIC DNA]</scope>
    <source>
        <strain evidence="3 4">CBS 412.66</strain>
    </source>
</reference>
<dbReference type="STRING" id="35722.A0A0B7NGK3"/>
<sequence length="349" mass="41130">MVTNSEAQHPIRFWLEWLKYQFGYSPSMVMIDNSDIKIAAINLAYNKTDEADIFNINVKIMLCHWHIMKAWNAKILTKLARDPEEFDLAFDEFEIWCRENEDWETYELLDYVEVNYLPKKEKCSKAWRKGNYNIDTNNYIETWHRHLKEVYMMNIKKQRLDVLMYLLWDVVLPDMMQDHIRTTSGVQQRRLNNAKRSRIEKAMAFNDIEAETLVNAQGSIVEVLSFTTDGKTYEIDVDLQRNNMLSCTCMDFIINKASCKHMHLVNRFVSIGLPEKDAHLPMLDYTMRQNEEQVVNATRIREEERQEVLQNSLQNARSIISSMSEYAPELTEANYGVAAGPHMSRWAED</sequence>